<sequence length="621" mass="64897">MAILQKLKIQTVTMAATIGVALLALGGGGLALQIIGRIGDSLAYSADNTVPSLAVLGDIAQGAARSRQLMAAHILETTPEGTRRLDAQLVESMHETDAKFASYQALLSDETERAMFAQLLGDWQSWKQAAEPTRQASLSIQTERATSLFNTRLRPLGEVLDQHMAKEFRYNVDIGKRAGLEGKEIVASATWRIGMALGIIAIVSLAIVAIIRNRLSGPLSRLTDAMREMAGGNLDRAVPGRELTDEIGDIARALDAIKAGVEARTRQQAEEQTRIQGAMVDSLASGLGALKSGKLDCAITTAFPADYERLRVDFNDTVDTLATLMREVASASESVSTGSAEIASAANDLSNRTSSQAAALEESAAAVRELREAVTDTAQTAGKARQTARDTEGQAISSGDIMQQAVGAMEKIADSSRRMQEIVTLIDGIAFQTNLLALNAGVEAARAGEAGKGFAVVATEVRALAQRSAESAREIAGIIKTSGAEVGNGVEMMNATKSALEQIVASTATLAQMIDTIAQSAEDQASAIRQVDQVVGQMDTTTQQNAALVEESTAASRALANEAGRLGKMVARFTGGGTGGATGFAAARQTPPQRAAARAPARRLAAVGGGGSAAADDWSEF</sequence>
<feature type="domain" description="HAMP" evidence="7">
    <location>
        <begin position="280"/>
        <end position="326"/>
    </location>
</feature>
<keyword evidence="5" id="KW-0812">Transmembrane</keyword>
<keyword evidence="3" id="KW-0807">Transducer</keyword>
<dbReference type="PROSITE" id="PS50111">
    <property type="entry name" value="CHEMOTAXIS_TRANSDUC_2"/>
    <property type="match status" value="1"/>
</dbReference>
<dbReference type="SUPFAM" id="SSF58104">
    <property type="entry name" value="Methyl-accepting chemotaxis protein (MCP) signaling domain"/>
    <property type="match status" value="1"/>
</dbReference>
<keyword evidence="9" id="KW-1185">Reference proteome</keyword>
<feature type="domain" description="Methyl-accepting transducer" evidence="6">
    <location>
        <begin position="331"/>
        <end position="560"/>
    </location>
</feature>
<dbReference type="GO" id="GO:0007165">
    <property type="term" value="P:signal transduction"/>
    <property type="evidence" value="ECO:0007669"/>
    <property type="project" value="UniProtKB-KW"/>
</dbReference>
<name>A0A918P9Q9_9SPHN</name>
<dbReference type="GO" id="GO:0006935">
    <property type="term" value="P:chemotaxis"/>
    <property type="evidence" value="ECO:0007669"/>
    <property type="project" value="UniProtKB-KW"/>
</dbReference>
<keyword evidence="5" id="KW-0472">Membrane</keyword>
<comment type="caution">
    <text evidence="8">The sequence shown here is derived from an EMBL/GenBank/DDBJ whole genome shotgun (WGS) entry which is preliminary data.</text>
</comment>
<evidence type="ECO:0000256" key="1">
    <source>
        <dbReference type="ARBA" id="ARBA00022500"/>
    </source>
</evidence>
<dbReference type="AlphaFoldDB" id="A0A918P9Q9"/>
<dbReference type="SMART" id="SM00283">
    <property type="entry name" value="MA"/>
    <property type="match status" value="1"/>
</dbReference>
<organism evidence="8 9">
    <name type="scientific">Novosphingobium colocasiae</name>
    <dbReference type="NCBI Taxonomy" id="1256513"/>
    <lineage>
        <taxon>Bacteria</taxon>
        <taxon>Pseudomonadati</taxon>
        <taxon>Pseudomonadota</taxon>
        <taxon>Alphaproteobacteria</taxon>
        <taxon>Sphingomonadales</taxon>
        <taxon>Sphingomonadaceae</taxon>
        <taxon>Novosphingobium</taxon>
    </lineage>
</organism>
<dbReference type="Proteomes" id="UP000648075">
    <property type="component" value="Unassembled WGS sequence"/>
</dbReference>
<accession>A0A918P9Q9</accession>
<feature type="region of interest" description="Disordered" evidence="4">
    <location>
        <begin position="582"/>
        <end position="621"/>
    </location>
</feature>
<dbReference type="Pfam" id="PF00672">
    <property type="entry name" value="HAMP"/>
    <property type="match status" value="1"/>
</dbReference>
<feature type="transmembrane region" description="Helical" evidence="5">
    <location>
        <begin position="191"/>
        <end position="211"/>
    </location>
</feature>
<dbReference type="Gene3D" id="6.10.340.10">
    <property type="match status" value="1"/>
</dbReference>
<reference evidence="8" key="1">
    <citation type="journal article" date="2014" name="Int. J. Syst. Evol. Microbiol.">
        <title>Complete genome sequence of Corynebacterium casei LMG S-19264T (=DSM 44701T), isolated from a smear-ripened cheese.</title>
        <authorList>
            <consortium name="US DOE Joint Genome Institute (JGI-PGF)"/>
            <person name="Walter F."/>
            <person name="Albersmeier A."/>
            <person name="Kalinowski J."/>
            <person name="Ruckert C."/>
        </authorList>
    </citation>
    <scope>NUCLEOTIDE SEQUENCE</scope>
    <source>
        <strain evidence="8">KCTC 32255</strain>
    </source>
</reference>
<dbReference type="EMBL" id="BMZA01000001">
    <property type="protein sequence ID" value="GGY94307.1"/>
    <property type="molecule type" value="Genomic_DNA"/>
</dbReference>
<dbReference type="PANTHER" id="PTHR43531">
    <property type="entry name" value="PROTEIN ICFG"/>
    <property type="match status" value="1"/>
</dbReference>
<dbReference type="InterPro" id="IPR051310">
    <property type="entry name" value="MCP_chemotaxis"/>
</dbReference>
<protein>
    <submittedName>
        <fullName evidence="8">Methyl-accepting chemotaxis protein</fullName>
    </submittedName>
</protein>
<feature type="compositionally biased region" description="Low complexity" evidence="4">
    <location>
        <begin position="583"/>
        <end position="606"/>
    </location>
</feature>
<dbReference type="Gene3D" id="1.10.287.950">
    <property type="entry name" value="Methyl-accepting chemotaxis protein"/>
    <property type="match status" value="1"/>
</dbReference>
<keyword evidence="5" id="KW-1133">Transmembrane helix</keyword>
<reference evidence="8" key="2">
    <citation type="submission" date="2020-09" db="EMBL/GenBank/DDBJ databases">
        <authorList>
            <person name="Sun Q."/>
            <person name="Kim S."/>
        </authorList>
    </citation>
    <scope>NUCLEOTIDE SEQUENCE</scope>
    <source>
        <strain evidence="8">KCTC 32255</strain>
    </source>
</reference>
<dbReference type="SMART" id="SM00304">
    <property type="entry name" value="HAMP"/>
    <property type="match status" value="2"/>
</dbReference>
<evidence type="ECO:0000256" key="3">
    <source>
        <dbReference type="PROSITE-ProRule" id="PRU00284"/>
    </source>
</evidence>
<dbReference type="SUPFAM" id="SSF158472">
    <property type="entry name" value="HAMP domain-like"/>
    <property type="match status" value="1"/>
</dbReference>
<feature type="domain" description="HAMP" evidence="7">
    <location>
        <begin position="213"/>
        <end position="266"/>
    </location>
</feature>
<dbReference type="Pfam" id="PF12729">
    <property type="entry name" value="4HB_MCP_1"/>
    <property type="match status" value="1"/>
</dbReference>
<dbReference type="InterPro" id="IPR003660">
    <property type="entry name" value="HAMP_dom"/>
</dbReference>
<evidence type="ECO:0000256" key="4">
    <source>
        <dbReference type="SAM" id="MobiDB-lite"/>
    </source>
</evidence>
<evidence type="ECO:0000313" key="8">
    <source>
        <dbReference type="EMBL" id="GGY94307.1"/>
    </source>
</evidence>
<dbReference type="PROSITE" id="PS50885">
    <property type="entry name" value="HAMP"/>
    <property type="match status" value="2"/>
</dbReference>
<dbReference type="PANTHER" id="PTHR43531:SF11">
    <property type="entry name" value="METHYL-ACCEPTING CHEMOTAXIS PROTEIN 3"/>
    <property type="match status" value="1"/>
</dbReference>
<gene>
    <name evidence="8" type="ORF">GCM10011614_06650</name>
</gene>
<dbReference type="InterPro" id="IPR004089">
    <property type="entry name" value="MCPsignal_dom"/>
</dbReference>
<dbReference type="GO" id="GO:0016020">
    <property type="term" value="C:membrane"/>
    <property type="evidence" value="ECO:0007669"/>
    <property type="project" value="InterPro"/>
</dbReference>
<evidence type="ECO:0000259" key="7">
    <source>
        <dbReference type="PROSITE" id="PS50885"/>
    </source>
</evidence>
<dbReference type="CDD" id="cd06225">
    <property type="entry name" value="HAMP"/>
    <property type="match status" value="1"/>
</dbReference>
<evidence type="ECO:0000256" key="2">
    <source>
        <dbReference type="ARBA" id="ARBA00029447"/>
    </source>
</evidence>
<comment type="similarity">
    <text evidence="2">Belongs to the methyl-accepting chemotaxis (MCP) protein family.</text>
</comment>
<dbReference type="CDD" id="cd11386">
    <property type="entry name" value="MCP_signal"/>
    <property type="match status" value="1"/>
</dbReference>
<keyword evidence="1" id="KW-0145">Chemotaxis</keyword>
<proteinExistence type="inferred from homology"/>
<dbReference type="InterPro" id="IPR024478">
    <property type="entry name" value="HlyB_4HB_MCP"/>
</dbReference>
<evidence type="ECO:0000256" key="5">
    <source>
        <dbReference type="SAM" id="Phobius"/>
    </source>
</evidence>
<evidence type="ECO:0000313" key="9">
    <source>
        <dbReference type="Proteomes" id="UP000648075"/>
    </source>
</evidence>
<dbReference type="Pfam" id="PF00015">
    <property type="entry name" value="MCPsignal"/>
    <property type="match status" value="1"/>
</dbReference>
<evidence type="ECO:0000259" key="6">
    <source>
        <dbReference type="PROSITE" id="PS50111"/>
    </source>
</evidence>
<dbReference type="RefSeq" id="WP_189619636.1">
    <property type="nucleotide sequence ID" value="NZ_BMZA01000001.1"/>
</dbReference>